<feature type="region of interest" description="Disordered" evidence="6">
    <location>
        <begin position="1"/>
        <end position="40"/>
    </location>
</feature>
<comment type="similarity">
    <text evidence="2">Belongs to the major facilitator superfamily. Proton-dependent oligopeptide transporter (POT/PTR) (TC 2.A.17) family.</text>
</comment>
<protein>
    <submittedName>
        <fullName evidence="8">Peptide transporter PTR5</fullName>
    </submittedName>
</protein>
<keyword evidence="4 7" id="KW-1133">Transmembrane helix</keyword>
<evidence type="ECO:0000256" key="7">
    <source>
        <dbReference type="SAM" id="Phobius"/>
    </source>
</evidence>
<evidence type="ECO:0000313" key="8">
    <source>
        <dbReference type="EMBL" id="PKA65004.1"/>
    </source>
</evidence>
<evidence type="ECO:0000313" key="9">
    <source>
        <dbReference type="Proteomes" id="UP000236161"/>
    </source>
</evidence>
<organism evidence="8 9">
    <name type="scientific">Apostasia shenzhenica</name>
    <dbReference type="NCBI Taxonomy" id="1088818"/>
    <lineage>
        <taxon>Eukaryota</taxon>
        <taxon>Viridiplantae</taxon>
        <taxon>Streptophyta</taxon>
        <taxon>Embryophyta</taxon>
        <taxon>Tracheophyta</taxon>
        <taxon>Spermatophyta</taxon>
        <taxon>Magnoliopsida</taxon>
        <taxon>Liliopsida</taxon>
        <taxon>Asparagales</taxon>
        <taxon>Orchidaceae</taxon>
        <taxon>Apostasioideae</taxon>
        <taxon>Apostasia</taxon>
    </lineage>
</organism>
<reference evidence="8 9" key="1">
    <citation type="journal article" date="2017" name="Nature">
        <title>The Apostasia genome and the evolution of orchids.</title>
        <authorList>
            <person name="Zhang G.Q."/>
            <person name="Liu K.W."/>
            <person name="Li Z."/>
            <person name="Lohaus R."/>
            <person name="Hsiao Y.Y."/>
            <person name="Niu S.C."/>
            <person name="Wang J.Y."/>
            <person name="Lin Y.C."/>
            <person name="Xu Q."/>
            <person name="Chen L.J."/>
            <person name="Yoshida K."/>
            <person name="Fujiwara S."/>
            <person name="Wang Z.W."/>
            <person name="Zhang Y.Q."/>
            <person name="Mitsuda N."/>
            <person name="Wang M."/>
            <person name="Liu G.H."/>
            <person name="Pecoraro L."/>
            <person name="Huang H.X."/>
            <person name="Xiao X.J."/>
            <person name="Lin M."/>
            <person name="Wu X.Y."/>
            <person name="Wu W.L."/>
            <person name="Chen Y.Y."/>
            <person name="Chang S.B."/>
            <person name="Sakamoto S."/>
            <person name="Ohme-Takagi M."/>
            <person name="Yagi M."/>
            <person name="Zeng S.J."/>
            <person name="Shen C.Y."/>
            <person name="Yeh C.M."/>
            <person name="Luo Y.B."/>
            <person name="Tsai W.C."/>
            <person name="Van de Peer Y."/>
            <person name="Liu Z.J."/>
        </authorList>
    </citation>
    <scope>NUCLEOTIDE SEQUENCE [LARGE SCALE GENOMIC DNA]</scope>
    <source>
        <strain evidence="9">cv. Shenzhen</strain>
        <tissue evidence="8">Stem</tissue>
    </source>
</reference>
<name>A0A2I0BB23_9ASPA</name>
<sequence length="372" mass="41227">MKSNESINKSSINPHHPFPASPRSIDRRYSRRRSRRRPTVAVRLNAAAAPSFLQNDGNGSALGDGDIENADPAYPSSPGQPHASSLHDPSLINTGVIAGSGLLFTFVTISLSSCFRGFADLAFRKTLWLLMTQSCGRRISVPIAEMWRRNWIVGGNYEEVDQNGLGFVADIRFPSKEGGIWISFSFSPHSFGGFVDRWENAWIWLVNRHVYQKIRSPVVDGVCVVVPVRCTLHASRHALVPVLRVEIRTAAALHCAAAYLDDRRFHRDSGLFFPIPNPNRHPAPSLLTRYPAPSRLVAIGGDHAIWSATPHLYASLLLAALGAGGIRPCVVAFGTEQFPEKERKKTWSFFNWYYFALISILLLAVGVHVYTG</sequence>
<feature type="transmembrane region" description="Helical" evidence="7">
    <location>
        <begin position="352"/>
        <end position="371"/>
    </location>
</feature>
<accession>A0A2I0BB23</accession>
<proteinExistence type="inferred from homology"/>
<keyword evidence="3 7" id="KW-0812">Transmembrane</keyword>
<evidence type="ECO:0000256" key="6">
    <source>
        <dbReference type="SAM" id="MobiDB-lite"/>
    </source>
</evidence>
<dbReference type="Gene3D" id="1.20.1250.20">
    <property type="entry name" value="MFS general substrate transporter like domains"/>
    <property type="match status" value="1"/>
</dbReference>
<keyword evidence="9" id="KW-1185">Reference proteome</keyword>
<dbReference type="PANTHER" id="PTHR11654">
    <property type="entry name" value="OLIGOPEPTIDE TRANSPORTER-RELATED"/>
    <property type="match status" value="1"/>
</dbReference>
<keyword evidence="5 7" id="KW-0472">Membrane</keyword>
<feature type="compositionally biased region" description="Basic residues" evidence="6">
    <location>
        <begin position="29"/>
        <end position="38"/>
    </location>
</feature>
<feature type="compositionally biased region" description="Low complexity" evidence="6">
    <location>
        <begin position="1"/>
        <end position="13"/>
    </location>
</feature>
<feature type="region of interest" description="Disordered" evidence="6">
    <location>
        <begin position="55"/>
        <end position="86"/>
    </location>
</feature>
<dbReference type="AlphaFoldDB" id="A0A2I0BB23"/>
<dbReference type="GO" id="GO:0022857">
    <property type="term" value="F:transmembrane transporter activity"/>
    <property type="evidence" value="ECO:0007669"/>
    <property type="project" value="InterPro"/>
</dbReference>
<gene>
    <name evidence="8" type="primary">PTR5</name>
    <name evidence="8" type="ORF">AXF42_Ash011606</name>
</gene>
<evidence type="ECO:0000256" key="5">
    <source>
        <dbReference type="ARBA" id="ARBA00023136"/>
    </source>
</evidence>
<dbReference type="EMBL" id="KZ451899">
    <property type="protein sequence ID" value="PKA65004.1"/>
    <property type="molecule type" value="Genomic_DNA"/>
</dbReference>
<comment type="subcellular location">
    <subcellularLocation>
        <location evidence="1">Membrane</location>
        <topology evidence="1">Multi-pass membrane protein</topology>
    </subcellularLocation>
</comment>
<dbReference type="Proteomes" id="UP000236161">
    <property type="component" value="Unassembled WGS sequence"/>
</dbReference>
<evidence type="ECO:0000256" key="1">
    <source>
        <dbReference type="ARBA" id="ARBA00004141"/>
    </source>
</evidence>
<dbReference type="OrthoDB" id="5976022at2759"/>
<evidence type="ECO:0000256" key="3">
    <source>
        <dbReference type="ARBA" id="ARBA00022692"/>
    </source>
</evidence>
<dbReference type="Pfam" id="PF00854">
    <property type="entry name" value="PTR2"/>
    <property type="match status" value="1"/>
</dbReference>
<dbReference type="InterPro" id="IPR000109">
    <property type="entry name" value="POT_fam"/>
</dbReference>
<dbReference type="InterPro" id="IPR036259">
    <property type="entry name" value="MFS_trans_sf"/>
</dbReference>
<evidence type="ECO:0000256" key="4">
    <source>
        <dbReference type="ARBA" id="ARBA00022989"/>
    </source>
</evidence>
<evidence type="ECO:0000256" key="2">
    <source>
        <dbReference type="ARBA" id="ARBA00005982"/>
    </source>
</evidence>
<dbReference type="GO" id="GO:0016020">
    <property type="term" value="C:membrane"/>
    <property type="evidence" value="ECO:0007669"/>
    <property type="project" value="UniProtKB-SubCell"/>
</dbReference>